<reference evidence="3" key="1">
    <citation type="journal article" date="2023" name="Insect Mol. Biol.">
        <title>Genome sequencing provides insights into the evolution of gene families encoding plant cell wall-degrading enzymes in longhorned beetles.</title>
        <authorList>
            <person name="Shin N.R."/>
            <person name="Okamura Y."/>
            <person name="Kirsch R."/>
            <person name="Pauchet Y."/>
        </authorList>
    </citation>
    <scope>NUCLEOTIDE SEQUENCE</scope>
    <source>
        <strain evidence="3">MMC_N1</strain>
    </source>
</reference>
<evidence type="ECO:0000256" key="1">
    <source>
        <dbReference type="SAM" id="MobiDB-lite"/>
    </source>
</evidence>
<dbReference type="NCBIfam" id="NF038123">
    <property type="entry name" value="NF038123_dom"/>
    <property type="match status" value="1"/>
</dbReference>
<evidence type="ECO:0000313" key="3">
    <source>
        <dbReference type="EMBL" id="KAJ8969379.1"/>
    </source>
</evidence>
<dbReference type="InterPro" id="IPR038678">
    <property type="entry name" value="Spondin_N_sf"/>
</dbReference>
<feature type="domain" description="Spondin" evidence="2">
    <location>
        <begin position="1"/>
        <end position="165"/>
    </location>
</feature>
<evidence type="ECO:0000313" key="4">
    <source>
        <dbReference type="Proteomes" id="UP001162164"/>
    </source>
</evidence>
<name>A0ABQ9IZ20_9CUCU</name>
<comment type="caution">
    <text evidence="3">The sequence shown here is derived from an EMBL/GenBank/DDBJ whole genome shotgun (WGS) entry which is preliminary data.</text>
</comment>
<feature type="region of interest" description="Disordered" evidence="1">
    <location>
        <begin position="226"/>
        <end position="245"/>
    </location>
</feature>
<dbReference type="PANTHER" id="PTHR11311">
    <property type="entry name" value="SPONDIN"/>
    <property type="match status" value="1"/>
</dbReference>
<dbReference type="EMBL" id="JAPWTJ010001813">
    <property type="protein sequence ID" value="KAJ8969379.1"/>
    <property type="molecule type" value="Genomic_DNA"/>
</dbReference>
<sequence>MKDLDHPTDDPRITVFVSSRRSHDKSFTLFRLGEKSSAGVKAFAETGRSDRLEELGQGEGGIYDEFNAPPITTGAGRTEAEFFVDGNHSRVSLMSRIVPSPDWFIGIDSFDLLRQWKLARQHYNRGEGGPHRRRHRQRIHLHGPRLADGSPRRSVPHHGALPVSSCRIVLHPNLNAPPIGTFQFIKAQEAHENKPSAQLSTPYSNIPDKNDYTTQERLSNLIDQRDGSSTVASVPLPPMPPRGNTDVIQNSIVDSYLPTRKGHNKHKKNRKVKKNVPRKIRRPRDCQVSIGPSGANEAANLAGSARCSDVGS</sequence>
<dbReference type="Proteomes" id="UP001162164">
    <property type="component" value="Unassembled WGS sequence"/>
</dbReference>
<dbReference type="InterPro" id="IPR009465">
    <property type="entry name" value="Spondin_N"/>
</dbReference>
<keyword evidence="4" id="KW-1185">Reference proteome</keyword>
<gene>
    <name evidence="3" type="ORF">NQ317_000724</name>
</gene>
<dbReference type="Gene3D" id="2.60.40.2130">
    <property type="entry name" value="F-spondin domain"/>
    <property type="match status" value="1"/>
</dbReference>
<dbReference type="InterPro" id="IPR051418">
    <property type="entry name" value="Spondin/Thrombospondin_T1"/>
</dbReference>
<evidence type="ECO:0000259" key="2">
    <source>
        <dbReference type="PROSITE" id="PS51020"/>
    </source>
</evidence>
<dbReference type="Pfam" id="PF06468">
    <property type="entry name" value="Spond_N"/>
    <property type="match status" value="1"/>
</dbReference>
<protein>
    <recommendedName>
        <fullName evidence="2">Spondin domain-containing protein</fullName>
    </recommendedName>
</protein>
<organism evidence="3 4">
    <name type="scientific">Molorchus minor</name>
    <dbReference type="NCBI Taxonomy" id="1323400"/>
    <lineage>
        <taxon>Eukaryota</taxon>
        <taxon>Metazoa</taxon>
        <taxon>Ecdysozoa</taxon>
        <taxon>Arthropoda</taxon>
        <taxon>Hexapoda</taxon>
        <taxon>Insecta</taxon>
        <taxon>Pterygota</taxon>
        <taxon>Neoptera</taxon>
        <taxon>Endopterygota</taxon>
        <taxon>Coleoptera</taxon>
        <taxon>Polyphaga</taxon>
        <taxon>Cucujiformia</taxon>
        <taxon>Chrysomeloidea</taxon>
        <taxon>Cerambycidae</taxon>
        <taxon>Lamiinae</taxon>
        <taxon>Monochamini</taxon>
        <taxon>Molorchus</taxon>
    </lineage>
</organism>
<dbReference type="PANTHER" id="PTHR11311:SF15">
    <property type="entry name" value="SPONDIN-2"/>
    <property type="match status" value="1"/>
</dbReference>
<proteinExistence type="predicted"/>
<accession>A0ABQ9IZ20</accession>
<dbReference type="PROSITE" id="PS51020">
    <property type="entry name" value="SPONDIN"/>
    <property type="match status" value="1"/>
</dbReference>
<feature type="region of interest" description="Disordered" evidence="1">
    <location>
        <begin position="259"/>
        <end position="312"/>
    </location>
</feature>
<feature type="compositionally biased region" description="Basic residues" evidence="1">
    <location>
        <begin position="260"/>
        <end position="282"/>
    </location>
</feature>